<evidence type="ECO:0000256" key="1">
    <source>
        <dbReference type="SAM" id="MobiDB-lite"/>
    </source>
</evidence>
<evidence type="ECO:0000313" key="4">
    <source>
        <dbReference type="Proteomes" id="UP001344251"/>
    </source>
</evidence>
<sequence length="55" mass="6076">MNAKHDLKTPLPGARRMAQDFPEGRLAVVDSGGHCTARARRGASRYRRSTPVSLR</sequence>
<evidence type="ECO:0000313" key="3">
    <source>
        <dbReference type="EMBL" id="WSB70787.1"/>
    </source>
</evidence>
<keyword evidence="4" id="KW-1185">Reference proteome</keyword>
<dbReference type="EMBL" id="CP109106">
    <property type="protein sequence ID" value="WSB70787.1"/>
    <property type="molecule type" value="Genomic_DNA"/>
</dbReference>
<feature type="region of interest" description="Disordered" evidence="1">
    <location>
        <begin position="32"/>
        <end position="55"/>
    </location>
</feature>
<reference evidence="3 4" key="1">
    <citation type="submission" date="2022-10" db="EMBL/GenBank/DDBJ databases">
        <title>The complete genomes of actinobacterial strains from the NBC collection.</title>
        <authorList>
            <person name="Joergensen T.S."/>
            <person name="Alvarez Arevalo M."/>
            <person name="Sterndorff E.B."/>
            <person name="Faurdal D."/>
            <person name="Vuksanovic O."/>
            <person name="Mourched A.-S."/>
            <person name="Charusanti P."/>
            <person name="Shaw S."/>
            <person name="Blin K."/>
            <person name="Weber T."/>
        </authorList>
    </citation>
    <scope>NUCLEOTIDE SEQUENCE [LARGE SCALE GENOMIC DNA]</scope>
    <source>
        <strain evidence="3 4">NBC 01774</strain>
    </source>
</reference>
<evidence type="ECO:0000259" key="2">
    <source>
        <dbReference type="Pfam" id="PF08386"/>
    </source>
</evidence>
<dbReference type="RefSeq" id="WP_326620336.1">
    <property type="nucleotide sequence ID" value="NZ_CP109106.1"/>
</dbReference>
<keyword evidence="3" id="KW-0378">Hydrolase</keyword>
<gene>
    <name evidence="3" type="ORF">OG863_24130</name>
</gene>
<feature type="compositionally biased region" description="Basic residues" evidence="1">
    <location>
        <begin position="37"/>
        <end position="48"/>
    </location>
</feature>
<name>A0ABZ1FLE2_9ACTN</name>
<feature type="domain" description="Peptidase S33 tripeptidyl aminopeptidase-like C-terminal" evidence="2">
    <location>
        <begin position="2"/>
        <end position="38"/>
    </location>
</feature>
<protein>
    <submittedName>
        <fullName evidence="3">Alpha/beta hydrolase</fullName>
    </submittedName>
</protein>
<dbReference type="Pfam" id="PF08386">
    <property type="entry name" value="Abhydrolase_4"/>
    <property type="match status" value="1"/>
</dbReference>
<dbReference type="Proteomes" id="UP001344251">
    <property type="component" value="Chromosome"/>
</dbReference>
<proteinExistence type="predicted"/>
<organism evidence="3 4">
    <name type="scientific">Streptomyces decoyicus</name>
    <dbReference type="NCBI Taxonomy" id="249567"/>
    <lineage>
        <taxon>Bacteria</taxon>
        <taxon>Bacillati</taxon>
        <taxon>Actinomycetota</taxon>
        <taxon>Actinomycetes</taxon>
        <taxon>Kitasatosporales</taxon>
        <taxon>Streptomycetaceae</taxon>
        <taxon>Streptomyces</taxon>
    </lineage>
</organism>
<dbReference type="InterPro" id="IPR013595">
    <property type="entry name" value="Pept_S33_TAP-like_C"/>
</dbReference>
<accession>A0ABZ1FLE2</accession>
<dbReference type="GO" id="GO:0016787">
    <property type="term" value="F:hydrolase activity"/>
    <property type="evidence" value="ECO:0007669"/>
    <property type="project" value="UniProtKB-KW"/>
</dbReference>